<dbReference type="HOGENOM" id="CLU_1294935_0_0_1"/>
<keyword evidence="2" id="KW-1185">Reference proteome</keyword>
<dbReference type="GeneID" id="19329565"/>
<reference evidence="2" key="1">
    <citation type="journal article" date="2013" name="Genome Announc.">
        <title>Draft genome sequence of the ascomycete Phaeoacremonium aleophilum strain UCR-PA7, a causal agent of the esca disease complex in grapevines.</title>
        <authorList>
            <person name="Blanco-Ulate B."/>
            <person name="Rolshausen P."/>
            <person name="Cantu D."/>
        </authorList>
    </citation>
    <scope>NUCLEOTIDE SEQUENCE [LARGE SCALE GENOMIC DNA]</scope>
    <source>
        <strain evidence="2">UCR-PA7</strain>
    </source>
</reference>
<dbReference type="KEGG" id="tmn:UCRPA7_869"/>
<organism evidence="1 2">
    <name type="scientific">Phaeoacremonium minimum (strain UCR-PA7)</name>
    <name type="common">Esca disease fungus</name>
    <name type="synonym">Togninia minima</name>
    <dbReference type="NCBI Taxonomy" id="1286976"/>
    <lineage>
        <taxon>Eukaryota</taxon>
        <taxon>Fungi</taxon>
        <taxon>Dikarya</taxon>
        <taxon>Ascomycota</taxon>
        <taxon>Pezizomycotina</taxon>
        <taxon>Sordariomycetes</taxon>
        <taxon>Sordariomycetidae</taxon>
        <taxon>Togniniales</taxon>
        <taxon>Togniniaceae</taxon>
        <taxon>Phaeoacremonium</taxon>
    </lineage>
</organism>
<proteinExistence type="predicted"/>
<dbReference type="eggNOG" id="ENOG502SAT1">
    <property type="taxonomic scope" value="Eukaryota"/>
</dbReference>
<evidence type="ECO:0000313" key="1">
    <source>
        <dbReference type="EMBL" id="EOO03600.1"/>
    </source>
</evidence>
<name>R8BW93_PHAM7</name>
<gene>
    <name evidence="1" type="ORF">UCRPA7_869</name>
</gene>
<evidence type="ECO:0000313" key="2">
    <source>
        <dbReference type="Proteomes" id="UP000014074"/>
    </source>
</evidence>
<dbReference type="OrthoDB" id="5367324at2759"/>
<dbReference type="AlphaFoldDB" id="R8BW93"/>
<dbReference type="RefSeq" id="XP_007911651.1">
    <property type="nucleotide sequence ID" value="XM_007913460.1"/>
</dbReference>
<protein>
    <submittedName>
        <fullName evidence="1">Putative origin recognition complex subunit 6 protein</fullName>
    </submittedName>
</protein>
<dbReference type="EMBL" id="KB932817">
    <property type="protein sequence ID" value="EOO03600.1"/>
    <property type="molecule type" value="Genomic_DNA"/>
</dbReference>
<sequence>MCKELSTPELGPTIMAGMESILVPHGRKSSDEWVNDNITTTLGAIYFYVSERAQWKSSDDQVDQTRYQAARKVIIKTLDGARETATFKGSDQDTAWVGWRSIRPRDLDKAVMEVNKRGWLQSDWYQGMQDLADRTNADDLEDEDHDATEQIQSVEIRRADSMFQDRYDLLSQRRRDDFKVWKAGILERIAALENSTVPMEIDS</sequence>
<accession>R8BW93</accession>
<dbReference type="Proteomes" id="UP000014074">
    <property type="component" value="Unassembled WGS sequence"/>
</dbReference>